<dbReference type="GO" id="GO:0006364">
    <property type="term" value="P:rRNA processing"/>
    <property type="evidence" value="ECO:0007669"/>
    <property type="project" value="UniProtKB-ARBA"/>
</dbReference>
<comment type="caution">
    <text evidence="12">The sequence shown here is derived from an EMBL/GenBank/DDBJ whole genome shotgun (WGS) entry which is preliminary data.</text>
</comment>
<dbReference type="EMBL" id="BTGC01000003">
    <property type="protein sequence ID" value="GMM49932.1"/>
    <property type="molecule type" value="Genomic_DNA"/>
</dbReference>
<evidence type="ECO:0000313" key="12">
    <source>
        <dbReference type="EMBL" id="GMM49932.1"/>
    </source>
</evidence>
<dbReference type="SMART" id="SM00490">
    <property type="entry name" value="HELICc"/>
    <property type="match status" value="1"/>
</dbReference>
<dbReference type="EC" id="3.6.4.13" evidence="1"/>
<dbReference type="Pfam" id="PF00270">
    <property type="entry name" value="DEAD"/>
    <property type="match status" value="1"/>
</dbReference>
<dbReference type="PROSITE" id="PS51192">
    <property type="entry name" value="HELICASE_ATP_BIND_1"/>
    <property type="match status" value="1"/>
</dbReference>
<dbReference type="PANTHER" id="PTHR47959">
    <property type="entry name" value="ATP-DEPENDENT RNA HELICASE RHLE-RELATED"/>
    <property type="match status" value="1"/>
</dbReference>
<evidence type="ECO:0000259" key="10">
    <source>
        <dbReference type="PROSITE" id="PS51192"/>
    </source>
</evidence>
<evidence type="ECO:0000256" key="9">
    <source>
        <dbReference type="SAM" id="MobiDB-lite"/>
    </source>
</evidence>
<dbReference type="GO" id="GO:0016787">
    <property type="term" value="F:hydrolase activity"/>
    <property type="evidence" value="ECO:0007669"/>
    <property type="project" value="UniProtKB-KW"/>
</dbReference>
<feature type="compositionally biased region" description="Basic and acidic residues" evidence="9">
    <location>
        <begin position="121"/>
        <end position="132"/>
    </location>
</feature>
<evidence type="ECO:0000256" key="7">
    <source>
        <dbReference type="ARBA" id="ARBA00047984"/>
    </source>
</evidence>
<dbReference type="GO" id="GO:0003723">
    <property type="term" value="F:RNA binding"/>
    <property type="evidence" value="ECO:0007669"/>
    <property type="project" value="UniProtKB-KW"/>
</dbReference>
<evidence type="ECO:0000256" key="3">
    <source>
        <dbReference type="ARBA" id="ARBA00022801"/>
    </source>
</evidence>
<dbReference type="PROSITE" id="PS00039">
    <property type="entry name" value="DEAD_ATP_HELICASE"/>
    <property type="match status" value="1"/>
</dbReference>
<feature type="compositionally biased region" description="Acidic residues" evidence="9">
    <location>
        <begin position="133"/>
        <end position="142"/>
    </location>
</feature>
<dbReference type="InterPro" id="IPR001650">
    <property type="entry name" value="Helicase_C-like"/>
</dbReference>
<dbReference type="Proteomes" id="UP001362899">
    <property type="component" value="Unassembled WGS sequence"/>
</dbReference>
<feature type="region of interest" description="Disordered" evidence="9">
    <location>
        <begin position="37"/>
        <end position="160"/>
    </location>
</feature>
<sequence>MVGASNAKWRKITEGYEDIGGFDDGDFYGLEELDPNEFPIEVSSGNTKKPVKPKNSKDAKGKGAKDGKKKNVKAKGTETSNIAEGRNNIETVSSQDEDQVVKTQPAKNSKSKLKSKPKSKKIVETEDVKAEAEEAEEADVEEESKAEAEEAEVETDSIDNDEEIETQFHQFDVLASMDEEETAYSLGSWPSGLDPRIYTSLKNQKFLSPTKIQAESIPVILDGRDVIGKAATGSGKTLAYSLPLLQRFYKDPENCDKRPEGLIISPTRELAHQIRDHIQACVPAEFKHRIVAVTGGLAIQKQLRLLQKGPIIVSATPGRLSEVLENMPATEQQEWQKIPTLVLDEADRLLKSGSFAELESCLRVIGVSKQRQVLVYSATFSTDLWANLARTKSFKIKPSAAGQEDMIEIMRKKIGLNNVAAMIDADPESNVANAIKQAIIEAPNMEKDLYLYYFSLLYPGKTIAFVNSIHAVKRLVPLLKELGMQAIGVHSDMIQKQRLRSIERFKQMKNPVLVATDVAARGLDVPFVDHVVHYNLPRTADMYVHRSGRTARAGNEGVSVVLCSPQEKSGPLPNLLKLIHSKPQHLEVDYDILEQLRERVKLAKDIADTRLNSAKQGKTDAWLAQAAADLGVDVEDDEDAASMLKELQRGNGKTKSSSKPRKLETSNLPALTAELQKLLQQKLGKNQRYLTSGTRNLAHEMMAHPDALILGKPVMSALNELKDGKTRKRKAV</sequence>
<keyword evidence="3 8" id="KW-0378">Hydrolase</keyword>
<feature type="domain" description="Helicase ATP-binding" evidence="10">
    <location>
        <begin position="217"/>
        <end position="398"/>
    </location>
</feature>
<keyword evidence="5 8" id="KW-0067">ATP-binding</keyword>
<dbReference type="Pfam" id="PF00271">
    <property type="entry name" value="Helicase_C"/>
    <property type="match status" value="1"/>
</dbReference>
<reference evidence="12 13" key="1">
    <citation type="journal article" date="2023" name="Elife">
        <title>Identification of key yeast species and microbe-microbe interactions impacting larval growth of Drosophila in the wild.</title>
        <authorList>
            <person name="Mure A."/>
            <person name="Sugiura Y."/>
            <person name="Maeda R."/>
            <person name="Honda K."/>
            <person name="Sakurai N."/>
            <person name="Takahashi Y."/>
            <person name="Watada M."/>
            <person name="Katoh T."/>
            <person name="Gotoh A."/>
            <person name="Gotoh Y."/>
            <person name="Taniguchi I."/>
            <person name="Nakamura K."/>
            <person name="Hayashi T."/>
            <person name="Katayama T."/>
            <person name="Uemura T."/>
            <person name="Hattori Y."/>
        </authorList>
    </citation>
    <scope>NUCLEOTIDE SEQUENCE [LARGE SCALE GENOMIC DNA]</scope>
    <source>
        <strain evidence="12 13">SB-73</strain>
    </source>
</reference>
<keyword evidence="13" id="KW-1185">Reference proteome</keyword>
<dbReference type="Gene3D" id="3.40.50.300">
    <property type="entry name" value="P-loop containing nucleotide triphosphate hydrolases"/>
    <property type="match status" value="2"/>
</dbReference>
<evidence type="ECO:0000256" key="5">
    <source>
        <dbReference type="ARBA" id="ARBA00022840"/>
    </source>
</evidence>
<gene>
    <name evidence="12" type="ORF">DASB73_008900</name>
</gene>
<dbReference type="GO" id="GO:0003724">
    <property type="term" value="F:RNA helicase activity"/>
    <property type="evidence" value="ECO:0007669"/>
    <property type="project" value="UniProtKB-EC"/>
</dbReference>
<dbReference type="GO" id="GO:0005524">
    <property type="term" value="F:ATP binding"/>
    <property type="evidence" value="ECO:0007669"/>
    <property type="project" value="UniProtKB-KW"/>
</dbReference>
<comment type="catalytic activity">
    <reaction evidence="7">
        <text>ATP + H2O = ADP + phosphate + H(+)</text>
        <dbReference type="Rhea" id="RHEA:13065"/>
        <dbReference type="ChEBI" id="CHEBI:15377"/>
        <dbReference type="ChEBI" id="CHEBI:15378"/>
        <dbReference type="ChEBI" id="CHEBI:30616"/>
        <dbReference type="ChEBI" id="CHEBI:43474"/>
        <dbReference type="ChEBI" id="CHEBI:456216"/>
        <dbReference type="EC" id="3.6.4.13"/>
    </reaction>
</comment>
<dbReference type="CDD" id="cd18787">
    <property type="entry name" value="SF2_C_DEAD"/>
    <property type="match status" value="1"/>
</dbReference>
<feature type="compositionally biased region" description="Acidic residues" evidence="9">
    <location>
        <begin position="149"/>
        <end position="160"/>
    </location>
</feature>
<protein>
    <recommendedName>
        <fullName evidence="1">RNA helicase</fullName>
        <ecNumber evidence="1">3.6.4.13</ecNumber>
    </recommendedName>
</protein>
<evidence type="ECO:0000256" key="4">
    <source>
        <dbReference type="ARBA" id="ARBA00022806"/>
    </source>
</evidence>
<keyword evidence="2 8" id="KW-0547">Nucleotide-binding</keyword>
<evidence type="ECO:0000259" key="11">
    <source>
        <dbReference type="PROSITE" id="PS51194"/>
    </source>
</evidence>
<dbReference type="InterPro" id="IPR000629">
    <property type="entry name" value="RNA-helicase_DEAD-box_CS"/>
</dbReference>
<feature type="compositionally biased region" description="Basic and acidic residues" evidence="9">
    <location>
        <begin position="55"/>
        <end position="66"/>
    </location>
</feature>
<dbReference type="InterPro" id="IPR027417">
    <property type="entry name" value="P-loop_NTPase"/>
</dbReference>
<keyword evidence="4 8" id="KW-0347">Helicase</keyword>
<feature type="region of interest" description="Disordered" evidence="9">
    <location>
        <begin position="645"/>
        <end position="668"/>
    </location>
</feature>
<dbReference type="SUPFAM" id="SSF52540">
    <property type="entry name" value="P-loop containing nucleoside triphosphate hydrolases"/>
    <property type="match status" value="1"/>
</dbReference>
<comment type="similarity">
    <text evidence="8">Belongs to the DEAD box helicase family.</text>
</comment>
<dbReference type="PANTHER" id="PTHR47959:SF1">
    <property type="entry name" value="ATP-DEPENDENT RNA HELICASE DBPA"/>
    <property type="match status" value="1"/>
</dbReference>
<name>A0AAV5RFT1_STABA</name>
<evidence type="ECO:0000256" key="6">
    <source>
        <dbReference type="ARBA" id="ARBA00022884"/>
    </source>
</evidence>
<dbReference type="AlphaFoldDB" id="A0AAV5RFT1"/>
<feature type="compositionally biased region" description="Polar residues" evidence="9">
    <location>
        <begin position="77"/>
        <end position="94"/>
    </location>
</feature>
<evidence type="ECO:0000256" key="2">
    <source>
        <dbReference type="ARBA" id="ARBA00022741"/>
    </source>
</evidence>
<dbReference type="GO" id="GO:0005829">
    <property type="term" value="C:cytosol"/>
    <property type="evidence" value="ECO:0007669"/>
    <property type="project" value="TreeGrafter"/>
</dbReference>
<dbReference type="InterPro" id="IPR011545">
    <property type="entry name" value="DEAD/DEAH_box_helicase_dom"/>
</dbReference>
<dbReference type="InterPro" id="IPR014001">
    <property type="entry name" value="Helicase_ATP-bd"/>
</dbReference>
<evidence type="ECO:0000313" key="13">
    <source>
        <dbReference type="Proteomes" id="UP001362899"/>
    </source>
</evidence>
<feature type="compositionally biased region" description="Basic residues" evidence="9">
    <location>
        <begin position="109"/>
        <end position="120"/>
    </location>
</feature>
<accession>A0AAV5RFT1</accession>
<evidence type="ECO:0000256" key="8">
    <source>
        <dbReference type="RuleBase" id="RU000492"/>
    </source>
</evidence>
<keyword evidence="6" id="KW-0694">RNA-binding</keyword>
<feature type="domain" description="Helicase C-terminal" evidence="11">
    <location>
        <begin position="448"/>
        <end position="594"/>
    </location>
</feature>
<dbReference type="PROSITE" id="PS51194">
    <property type="entry name" value="HELICASE_CTER"/>
    <property type="match status" value="1"/>
</dbReference>
<dbReference type="SMART" id="SM00487">
    <property type="entry name" value="DEXDc"/>
    <property type="match status" value="1"/>
</dbReference>
<dbReference type="InterPro" id="IPR050079">
    <property type="entry name" value="DEAD_box_RNA_helicase"/>
</dbReference>
<organism evidence="12 13">
    <name type="scientific">Starmerella bacillaris</name>
    <name type="common">Yeast</name>
    <name type="synonym">Candida zemplinina</name>
    <dbReference type="NCBI Taxonomy" id="1247836"/>
    <lineage>
        <taxon>Eukaryota</taxon>
        <taxon>Fungi</taxon>
        <taxon>Dikarya</taxon>
        <taxon>Ascomycota</taxon>
        <taxon>Saccharomycotina</taxon>
        <taxon>Dipodascomycetes</taxon>
        <taxon>Dipodascales</taxon>
        <taxon>Trichomonascaceae</taxon>
        <taxon>Starmerella</taxon>
    </lineage>
</organism>
<proteinExistence type="inferred from homology"/>
<evidence type="ECO:0000256" key="1">
    <source>
        <dbReference type="ARBA" id="ARBA00012552"/>
    </source>
</evidence>